<evidence type="ECO:0000313" key="1">
    <source>
        <dbReference type="EMBL" id="EKU91457.1"/>
    </source>
</evidence>
<accession>K9EKK3</accession>
<dbReference type="STRING" id="742727.HMPREF9447_01647"/>
<protein>
    <submittedName>
        <fullName evidence="1">Uncharacterized protein</fullName>
    </submittedName>
</protein>
<keyword evidence="2" id="KW-1185">Reference proteome</keyword>
<gene>
    <name evidence="1" type="ORF">HMPREF9447_01647</name>
</gene>
<dbReference type="HOGENOM" id="CLU_1831120_0_0_10"/>
<dbReference type="OrthoDB" id="680422at2"/>
<proteinExistence type="predicted"/>
<reference evidence="1 2" key="1">
    <citation type="submission" date="2012-09" db="EMBL/GenBank/DDBJ databases">
        <title>The Genome Sequence of Bacteroides oleiciplenus YIT 12058.</title>
        <authorList>
            <consortium name="The Broad Institute Genome Sequencing Platform"/>
            <person name="Earl A."/>
            <person name="Ward D."/>
            <person name="Feldgarden M."/>
            <person name="Gevers D."/>
            <person name="Morotomi M."/>
            <person name="Walker B."/>
            <person name="Young S.K."/>
            <person name="Zeng Q."/>
            <person name="Gargeya S."/>
            <person name="Fitzgerald M."/>
            <person name="Haas B."/>
            <person name="Abouelleil A."/>
            <person name="Alvarado L."/>
            <person name="Arachchi H.M."/>
            <person name="Berlin A.M."/>
            <person name="Chapman S.B."/>
            <person name="Goldberg J."/>
            <person name="Griggs A."/>
            <person name="Gujja S."/>
            <person name="Hansen M."/>
            <person name="Howarth C."/>
            <person name="Imamovic A."/>
            <person name="Larimer J."/>
            <person name="McCowen C."/>
            <person name="Montmayeur A."/>
            <person name="Murphy C."/>
            <person name="Neiman D."/>
            <person name="Pearson M."/>
            <person name="Priest M."/>
            <person name="Roberts A."/>
            <person name="Saif S."/>
            <person name="Shea T."/>
            <person name="Sisk P."/>
            <person name="Sykes S."/>
            <person name="Wortman J."/>
            <person name="Nusbaum C."/>
            <person name="Birren B."/>
        </authorList>
    </citation>
    <scope>NUCLEOTIDE SEQUENCE [LARGE SCALE GENOMIC DNA]</scope>
    <source>
        <strain evidence="1 2">YIT 12058</strain>
    </source>
</reference>
<dbReference type="AlphaFoldDB" id="K9EKK3"/>
<dbReference type="Proteomes" id="UP000009872">
    <property type="component" value="Unassembled WGS sequence"/>
</dbReference>
<name>K9EKK3_9BACE</name>
<sequence>MTVKIKLKHIPFDWRIGNYDFDIITYPKNRTESLALRTSAYSSVTDRERDILLLFDRVIEVRLHNFNFEEMYYSDFEIENTLSKESFCFEVLNSDWLKQQPFDSLNYQNFKHFLFWGYDSFIEVLADCVKIELVTSQDNC</sequence>
<evidence type="ECO:0000313" key="2">
    <source>
        <dbReference type="Proteomes" id="UP000009872"/>
    </source>
</evidence>
<organism evidence="1 2">
    <name type="scientific">Bacteroides oleiciplenus YIT 12058</name>
    <dbReference type="NCBI Taxonomy" id="742727"/>
    <lineage>
        <taxon>Bacteria</taxon>
        <taxon>Pseudomonadati</taxon>
        <taxon>Bacteroidota</taxon>
        <taxon>Bacteroidia</taxon>
        <taxon>Bacteroidales</taxon>
        <taxon>Bacteroidaceae</taxon>
        <taxon>Bacteroides</taxon>
    </lineage>
</organism>
<dbReference type="RefSeq" id="WP_009129210.1">
    <property type="nucleotide sequence ID" value="NZ_JH992940.1"/>
</dbReference>
<comment type="caution">
    <text evidence="1">The sequence shown here is derived from an EMBL/GenBank/DDBJ whole genome shotgun (WGS) entry which is preliminary data.</text>
</comment>
<dbReference type="EMBL" id="ADLF01000008">
    <property type="protein sequence ID" value="EKU91457.1"/>
    <property type="molecule type" value="Genomic_DNA"/>
</dbReference>